<dbReference type="KEGG" id="mboi:DQF64_11510"/>
<dbReference type="GeneID" id="77187795"/>
<name>A0AAX3ET97_MORBO</name>
<dbReference type="AlphaFoldDB" id="A0AAX3ET97"/>
<protein>
    <submittedName>
        <fullName evidence="2">Uncharacterized protein</fullName>
    </submittedName>
</protein>
<evidence type="ECO:0000313" key="1">
    <source>
        <dbReference type="EMBL" id="UZA02596.1"/>
    </source>
</evidence>
<keyword evidence="4" id="KW-1185">Reference proteome</keyword>
<proteinExistence type="predicted"/>
<sequence>MGTIEGYDEIALGAVISTSGRKGRNITQSGDGSHGTYGAGTVFITLTDDGKGNLIDSHGKTVGKITGGKAIFNPDTTVSIPKAKYGKDKIGEKVYSQTETELTWNNITYATKTYQDIYRTSFAGFDYVPAGATLASNAVITASYYDTHPATAKSEPVAVSTSIKFVINTGELIIPSSVRFVMNGKSYFDKDGSIYTNLNTATGQADKIGSIDYSTGELILSDPIGAVSVQSLTTSVSAGRTDSISFITPSAPIRPSSLTISATTLDGKKISATANAKGEFDSEYILGLVDVEYGLASVKFGKWVNADGHESESWYNADAVVDGQIFKPAHVFSSSITYSTVAYSYLPVDSTTIRIDTVRLPQDGRVPIFRRGDTILITNSLKQTLGSAHKAGQTIQLDRTDLDRLCITDSTGKAVNAELWDYDLEAGSITWTSPLDLSDYALPLFATCTWEERNRIHSVDIDGTLTLIFPTKRDYPLEDTYVASVLIGGNLQVRASVPFTQRNWTNVWQDTRIGDEPLNRLNVKDYPIVLTDDGAIDEKWLIKFTSSSQFELYGQTLGFVLKTDTLQDLAPINPSTKKPYFTIPKQAFGADTPWSVQEVVRFNTWGTLLPVWVICAVQPSADNPKGSDGYTQVLFGDTTEI</sequence>
<evidence type="ECO:0000313" key="3">
    <source>
        <dbReference type="Proteomes" id="UP001163283"/>
    </source>
</evidence>
<dbReference type="EMBL" id="CP087830">
    <property type="protein sequence ID" value="UZA02596.1"/>
    <property type="molecule type" value="Genomic_DNA"/>
</dbReference>
<dbReference type="Proteomes" id="UP001163632">
    <property type="component" value="Chromosome"/>
</dbReference>
<organism evidence="2 3">
    <name type="scientific">Moraxella bovis</name>
    <dbReference type="NCBI Taxonomy" id="476"/>
    <lineage>
        <taxon>Bacteria</taxon>
        <taxon>Pseudomonadati</taxon>
        <taxon>Pseudomonadota</taxon>
        <taxon>Gammaproteobacteria</taxon>
        <taxon>Moraxellales</taxon>
        <taxon>Moraxellaceae</taxon>
        <taxon>Moraxella</taxon>
    </lineage>
</organism>
<gene>
    <name evidence="1" type="ORF">LP092_11620</name>
    <name evidence="2" type="ORF">LP129_11575</name>
</gene>
<evidence type="ECO:0000313" key="4">
    <source>
        <dbReference type="Proteomes" id="UP001163632"/>
    </source>
</evidence>
<reference evidence="2 3" key="1">
    <citation type="journal article" date="2022" name="BMC Microbiol.">
        <title>Whole genome sequencing of Moraxella bovis strains from North America reveals two genotypes with different genetic determinants.</title>
        <authorList>
            <person name="Wynn E.L."/>
            <person name="Hille M.M."/>
            <person name="Loy J.D."/>
            <person name="Schuller G."/>
            <person name="Kuhn K.L."/>
            <person name="Dickey A.M."/>
            <person name="Bono J.L."/>
            <person name="Clawson M.L."/>
        </authorList>
    </citation>
    <scope>NUCLEOTIDE SEQUENCE [LARGE SCALE GENOMIC DNA]</scope>
    <source>
        <strain evidence="1">SAM102599</strain>
        <strain evidence="2 3">SAM57978</strain>
    </source>
</reference>
<accession>A0AAX3ET97</accession>
<dbReference type="Proteomes" id="UP001163283">
    <property type="component" value="Chromosome"/>
</dbReference>
<dbReference type="RefSeq" id="WP_112742580.1">
    <property type="nucleotide sequence ID" value="NZ_CP030241.1"/>
</dbReference>
<evidence type="ECO:0000313" key="2">
    <source>
        <dbReference type="EMBL" id="UZA51129.1"/>
    </source>
</evidence>
<dbReference type="EMBL" id="CP087781">
    <property type="protein sequence ID" value="UZA51129.1"/>
    <property type="molecule type" value="Genomic_DNA"/>
</dbReference>